<gene>
    <name evidence="2" type="ORF">D5R97_01775</name>
</gene>
<feature type="region of interest" description="Disordered" evidence="1">
    <location>
        <begin position="43"/>
        <end position="69"/>
    </location>
</feature>
<reference evidence="2 3" key="1">
    <citation type="submission" date="2018-08" db="EMBL/GenBank/DDBJ databases">
        <title>The metabolism and importance of syntrophic acetate oxidation coupled to methane or sulfide production in haloalkaline environments.</title>
        <authorList>
            <person name="Timmers P.H.A."/>
            <person name="Vavourakis C.D."/>
            <person name="Sorokin D.Y."/>
            <person name="Sinninghe Damste J.S."/>
            <person name="Muyzer G."/>
            <person name="Stams A.J.M."/>
            <person name="Plugge C.M."/>
        </authorList>
    </citation>
    <scope>NUCLEOTIDE SEQUENCE [LARGE SCALE GENOMIC DNA]</scope>
    <source>
        <strain evidence="2">MSAO_Bac1</strain>
    </source>
</reference>
<name>A0A424YHL9_9FIRM</name>
<accession>A0A424YHL9</accession>
<evidence type="ECO:0000313" key="3">
    <source>
        <dbReference type="Proteomes" id="UP000285138"/>
    </source>
</evidence>
<comment type="caution">
    <text evidence="2">The sequence shown here is derived from an EMBL/GenBank/DDBJ whole genome shotgun (WGS) entry which is preliminary data.</text>
</comment>
<proteinExistence type="predicted"/>
<dbReference type="Proteomes" id="UP000285138">
    <property type="component" value="Unassembled WGS sequence"/>
</dbReference>
<evidence type="ECO:0000313" key="2">
    <source>
        <dbReference type="EMBL" id="RQD77726.1"/>
    </source>
</evidence>
<organism evidence="2 3">
    <name type="scientific">Candidatus Syntrophonatronum acetioxidans</name>
    <dbReference type="NCBI Taxonomy" id="1795816"/>
    <lineage>
        <taxon>Bacteria</taxon>
        <taxon>Bacillati</taxon>
        <taxon>Bacillota</taxon>
        <taxon>Clostridia</taxon>
        <taxon>Eubacteriales</taxon>
        <taxon>Syntrophomonadaceae</taxon>
        <taxon>Candidatus Syntrophonatronum</taxon>
    </lineage>
</organism>
<feature type="compositionally biased region" description="Basic residues" evidence="1">
    <location>
        <begin position="43"/>
        <end position="55"/>
    </location>
</feature>
<dbReference type="AlphaFoldDB" id="A0A424YHL9"/>
<dbReference type="EMBL" id="QZAA01000056">
    <property type="protein sequence ID" value="RQD77726.1"/>
    <property type="molecule type" value="Genomic_DNA"/>
</dbReference>
<evidence type="ECO:0000256" key="1">
    <source>
        <dbReference type="SAM" id="MobiDB-lite"/>
    </source>
</evidence>
<sequence length="69" mass="7827">MGDNFLEIKLSSKAILFLYERELLDNLPPELYKKGLQRGKGILRSRQAQGRKLKPSPRDMLPTKGGDSL</sequence>
<protein>
    <submittedName>
        <fullName evidence="2">Uncharacterized protein</fullName>
    </submittedName>
</protein>